<comment type="similarity">
    <text evidence="1">Belongs to the complex I NDUFA9 subunit family.</text>
</comment>
<reference evidence="6 7" key="1">
    <citation type="submission" date="2024-08" db="EMBL/GenBank/DDBJ databases">
        <title>Gnathostoma spinigerum genome.</title>
        <authorList>
            <person name="Gonzalez-Bertolin B."/>
            <person name="Monzon S."/>
            <person name="Zaballos A."/>
            <person name="Jimenez P."/>
            <person name="Dekumyoy P."/>
            <person name="Varona S."/>
            <person name="Cuesta I."/>
            <person name="Sumanam S."/>
            <person name="Adisakwattana P."/>
            <person name="Gasser R.B."/>
            <person name="Hernandez-Gonzalez A."/>
            <person name="Young N.D."/>
            <person name="Perteguer M.J."/>
        </authorList>
    </citation>
    <scope>NUCLEOTIDE SEQUENCE [LARGE SCALE GENOMIC DNA]</scope>
    <source>
        <strain evidence="6">AL3</strain>
        <tissue evidence="6">Liver</tissue>
    </source>
</reference>
<gene>
    <name evidence="6" type="ORF">AB6A40_011104</name>
</gene>
<evidence type="ECO:0000256" key="2">
    <source>
        <dbReference type="ARBA" id="ARBA00040720"/>
    </source>
</evidence>
<name>A0ABD6EWS7_9BILA</name>
<evidence type="ECO:0000256" key="4">
    <source>
        <dbReference type="ARBA" id="ARBA00043145"/>
    </source>
</evidence>
<accession>A0ABD6EWS7</accession>
<dbReference type="AlphaFoldDB" id="A0ABD6EWS7"/>
<comment type="caution">
    <text evidence="6">The sequence shown here is derived from an EMBL/GenBank/DDBJ whole genome shotgun (WGS) entry which is preliminary data.</text>
</comment>
<organism evidence="6 7">
    <name type="scientific">Gnathostoma spinigerum</name>
    <dbReference type="NCBI Taxonomy" id="75299"/>
    <lineage>
        <taxon>Eukaryota</taxon>
        <taxon>Metazoa</taxon>
        <taxon>Ecdysozoa</taxon>
        <taxon>Nematoda</taxon>
        <taxon>Chromadorea</taxon>
        <taxon>Rhabditida</taxon>
        <taxon>Spirurina</taxon>
        <taxon>Gnathostomatomorpha</taxon>
        <taxon>Gnathostomatoidea</taxon>
        <taxon>Gnathostomatidae</taxon>
        <taxon>Gnathostoma</taxon>
    </lineage>
</organism>
<evidence type="ECO:0000256" key="5">
    <source>
        <dbReference type="ARBA" id="ARBA00046455"/>
    </source>
</evidence>
<evidence type="ECO:0000313" key="7">
    <source>
        <dbReference type="Proteomes" id="UP001608902"/>
    </source>
</evidence>
<dbReference type="PANTHER" id="PTHR12126:SF11">
    <property type="entry name" value="NADH DEHYDROGENASE [UBIQUINONE] 1 ALPHA SUBCOMPLEX SUBUNIT 9, MITOCHONDRIAL"/>
    <property type="match status" value="1"/>
</dbReference>
<dbReference type="InterPro" id="IPR036291">
    <property type="entry name" value="NAD(P)-bd_dom_sf"/>
</dbReference>
<evidence type="ECO:0000256" key="1">
    <source>
        <dbReference type="ARBA" id="ARBA00038501"/>
    </source>
</evidence>
<dbReference type="InterPro" id="IPR051207">
    <property type="entry name" value="ComplexI_NDUFA9_subunit"/>
</dbReference>
<dbReference type="PANTHER" id="PTHR12126">
    <property type="entry name" value="NADH-UBIQUINONE OXIDOREDUCTASE 39 KDA SUBUNIT-RELATED"/>
    <property type="match status" value="1"/>
</dbReference>
<evidence type="ECO:0000313" key="6">
    <source>
        <dbReference type="EMBL" id="MFH4984395.1"/>
    </source>
</evidence>
<comment type="subunit">
    <text evidence="5">Complex I is composed of 45 different subunits. This a component of the hydrophobic protein fraction. Interacts with BLOC1S1. Interacts with SLC2A4. Interacts with CLOCK. Interacts with RAB5IF.</text>
</comment>
<dbReference type="EMBL" id="JBGFUD010017198">
    <property type="protein sequence ID" value="MFH4984395.1"/>
    <property type="molecule type" value="Genomic_DNA"/>
</dbReference>
<proteinExistence type="inferred from homology"/>
<protein>
    <recommendedName>
        <fullName evidence="2">NADH dehydrogenase [ubiquinone] 1 alpha subcomplex subunit 9, mitochondrial</fullName>
    </recommendedName>
    <alternativeName>
        <fullName evidence="4">Complex I-39kD</fullName>
    </alternativeName>
    <alternativeName>
        <fullName evidence="3">NADH-ubiquinone oxidoreductase 39 kDa subunit</fullName>
    </alternativeName>
</protein>
<evidence type="ECO:0000256" key="3">
    <source>
        <dbReference type="ARBA" id="ARBA00042000"/>
    </source>
</evidence>
<dbReference type="Proteomes" id="UP001608902">
    <property type="component" value="Unassembled WGS sequence"/>
</dbReference>
<dbReference type="SUPFAM" id="SSF51735">
    <property type="entry name" value="NAD(P)-binding Rossmann-fold domains"/>
    <property type="match status" value="1"/>
</dbReference>
<keyword evidence="7" id="KW-1185">Reference proteome</keyword>
<sequence>MLVVSIRHAAKPSCVTAAALRFSSADASAALPSPIISSKSQTFRKGTGGRCSFSGNIVTIFGATGWLGRPVINRLARIGSQIIIPYRGDPYWVRELKVGYT</sequence>